<dbReference type="PANTHER" id="PTHR43420:SF47">
    <property type="entry name" value="N-ACETYLTRANSFERASE DOMAIN-CONTAINING PROTEIN"/>
    <property type="match status" value="1"/>
</dbReference>
<dbReference type="Gene3D" id="3.40.630.30">
    <property type="match status" value="1"/>
</dbReference>
<evidence type="ECO:0000256" key="1">
    <source>
        <dbReference type="ARBA" id="ARBA00022679"/>
    </source>
</evidence>
<keyword evidence="2 4" id="KW-0012">Acyltransferase</keyword>
<name>A0ABU2KG27_9FLAO</name>
<evidence type="ECO:0000313" key="5">
    <source>
        <dbReference type="Proteomes" id="UP001182991"/>
    </source>
</evidence>
<evidence type="ECO:0000259" key="3">
    <source>
        <dbReference type="PROSITE" id="PS51186"/>
    </source>
</evidence>
<accession>A0ABU2KG27</accession>
<dbReference type="GO" id="GO:0016746">
    <property type="term" value="F:acyltransferase activity"/>
    <property type="evidence" value="ECO:0007669"/>
    <property type="project" value="UniProtKB-KW"/>
</dbReference>
<dbReference type="InterPro" id="IPR016181">
    <property type="entry name" value="Acyl_CoA_acyltransferase"/>
</dbReference>
<gene>
    <name evidence="4" type="ORF">RLT85_03325</name>
</gene>
<proteinExistence type="predicted"/>
<evidence type="ECO:0000313" key="4">
    <source>
        <dbReference type="EMBL" id="MDT0293655.1"/>
    </source>
</evidence>
<dbReference type="CDD" id="cd04301">
    <property type="entry name" value="NAT_SF"/>
    <property type="match status" value="1"/>
</dbReference>
<evidence type="ECO:0000256" key="2">
    <source>
        <dbReference type="ARBA" id="ARBA00023315"/>
    </source>
</evidence>
<dbReference type="EMBL" id="JAVRBG010000002">
    <property type="protein sequence ID" value="MDT0293655.1"/>
    <property type="molecule type" value="Genomic_DNA"/>
</dbReference>
<reference evidence="5" key="1">
    <citation type="submission" date="2023-07" db="EMBL/GenBank/DDBJ databases">
        <title>Isolating and identifying novel microbial strains from the Mariana Trench.</title>
        <authorList>
            <person name="Fu H."/>
        </authorList>
    </citation>
    <scope>NUCLEOTIDE SEQUENCE [LARGE SCALE GENOMIC DNA]</scope>
    <source>
        <strain evidence="5">T-y2</strain>
    </source>
</reference>
<dbReference type="PANTHER" id="PTHR43420">
    <property type="entry name" value="ACETYLTRANSFERASE"/>
    <property type="match status" value="1"/>
</dbReference>
<feature type="domain" description="N-acetyltransferase" evidence="3">
    <location>
        <begin position="18"/>
        <end position="188"/>
    </location>
</feature>
<sequence>MHLEIISAQKQHALAFAELILPAMEDLIYFYLGEENKTKALAFLQDQFLLEESLYSYAHSLVAFSESECVGALIAYDSDKHVKLQQKLQVYLQENQDFKDQLTPETEAGEFYLDALSVDPRFRGKKIGSELIEYAENLARERKHSHLGLLVDTENPKAKRLYERLDFKVVNNKNLGGHKYEHLQKKLF</sequence>
<organism evidence="4 5">
    <name type="scientific">Mesonia ostreae</name>
    <dbReference type="NCBI Taxonomy" id="861110"/>
    <lineage>
        <taxon>Bacteria</taxon>
        <taxon>Pseudomonadati</taxon>
        <taxon>Bacteroidota</taxon>
        <taxon>Flavobacteriia</taxon>
        <taxon>Flavobacteriales</taxon>
        <taxon>Flavobacteriaceae</taxon>
        <taxon>Mesonia</taxon>
    </lineage>
</organism>
<protein>
    <submittedName>
        <fullName evidence="4">GNAT family N-acetyltransferase</fullName>
        <ecNumber evidence="4">2.3.1.-</ecNumber>
    </submittedName>
</protein>
<dbReference type="Pfam" id="PF00583">
    <property type="entry name" value="Acetyltransf_1"/>
    <property type="match status" value="1"/>
</dbReference>
<keyword evidence="1 4" id="KW-0808">Transferase</keyword>
<comment type="caution">
    <text evidence="4">The sequence shown here is derived from an EMBL/GenBank/DDBJ whole genome shotgun (WGS) entry which is preliminary data.</text>
</comment>
<keyword evidence="5" id="KW-1185">Reference proteome</keyword>
<dbReference type="Proteomes" id="UP001182991">
    <property type="component" value="Unassembled WGS sequence"/>
</dbReference>
<dbReference type="PROSITE" id="PS51186">
    <property type="entry name" value="GNAT"/>
    <property type="match status" value="1"/>
</dbReference>
<dbReference type="RefSeq" id="WP_311400625.1">
    <property type="nucleotide sequence ID" value="NZ_JAVRBG010000002.1"/>
</dbReference>
<dbReference type="InterPro" id="IPR000182">
    <property type="entry name" value="GNAT_dom"/>
</dbReference>
<dbReference type="SUPFAM" id="SSF55729">
    <property type="entry name" value="Acyl-CoA N-acyltransferases (Nat)"/>
    <property type="match status" value="1"/>
</dbReference>
<dbReference type="EC" id="2.3.1.-" evidence="4"/>
<dbReference type="InterPro" id="IPR050680">
    <property type="entry name" value="YpeA/RimI_acetyltransf"/>
</dbReference>